<dbReference type="RefSeq" id="WP_173499678.1">
    <property type="nucleotide sequence ID" value="NZ_JABSOD010000002.1"/>
</dbReference>
<comment type="caution">
    <text evidence="1">The sequence shown here is derived from an EMBL/GenBank/DDBJ whole genome shotgun (WGS) entry which is preliminary data.</text>
</comment>
<sequence>MYHIEVSTNASQDILIKQEFNDMNEPDPIITISKEQAGLVASWILDAAEHESDHMQEDLPVMVNYYSRGPEIESEELTIFNNSRGMIVLKIDDDNFIEMSPQMGKRMRELLTKAISTSIGSMFLADDEV</sequence>
<gene>
    <name evidence="1" type="ORF">HRH59_02420</name>
</gene>
<name>A0A7Y5EJT9_9GAMM</name>
<dbReference type="AlphaFoldDB" id="A0A7Y5EJT9"/>
<reference evidence="1 2" key="1">
    <citation type="submission" date="2020-06" db="EMBL/GenBank/DDBJ databases">
        <title>Rheinheimera sp. nov., a marine bacterium isolated from coastal.</title>
        <authorList>
            <person name="Yu Q."/>
            <person name="Qi Y."/>
            <person name="Pu J."/>
        </authorList>
    </citation>
    <scope>NUCLEOTIDE SEQUENCE [LARGE SCALE GENOMIC DNA]</scope>
    <source>
        <strain evidence="1 2">YQF-2</strain>
    </source>
</reference>
<organism evidence="1 2">
    <name type="scientific">Rheinheimera lutimaris</name>
    <dbReference type="NCBI Taxonomy" id="2740584"/>
    <lineage>
        <taxon>Bacteria</taxon>
        <taxon>Pseudomonadati</taxon>
        <taxon>Pseudomonadota</taxon>
        <taxon>Gammaproteobacteria</taxon>
        <taxon>Chromatiales</taxon>
        <taxon>Chromatiaceae</taxon>
        <taxon>Rheinheimera</taxon>
    </lineage>
</organism>
<keyword evidence="2" id="KW-1185">Reference proteome</keyword>
<dbReference type="EMBL" id="JABSOD010000002">
    <property type="protein sequence ID" value="NRQ41428.1"/>
    <property type="molecule type" value="Genomic_DNA"/>
</dbReference>
<protein>
    <submittedName>
        <fullName evidence="1">Uncharacterized protein</fullName>
    </submittedName>
</protein>
<accession>A0A7Y5EJT9</accession>
<evidence type="ECO:0000313" key="2">
    <source>
        <dbReference type="Proteomes" id="UP000523161"/>
    </source>
</evidence>
<proteinExistence type="predicted"/>
<evidence type="ECO:0000313" key="1">
    <source>
        <dbReference type="EMBL" id="NRQ41428.1"/>
    </source>
</evidence>
<dbReference type="Proteomes" id="UP000523161">
    <property type="component" value="Unassembled WGS sequence"/>
</dbReference>